<dbReference type="Pfam" id="PF00106">
    <property type="entry name" value="adh_short"/>
    <property type="match status" value="1"/>
</dbReference>
<evidence type="ECO:0000256" key="1">
    <source>
        <dbReference type="ARBA" id="ARBA00022857"/>
    </source>
</evidence>
<evidence type="ECO:0000313" key="3">
    <source>
        <dbReference type="EMBL" id="OAQ76229.1"/>
    </source>
</evidence>
<accession>A0A179GGH4</accession>
<comment type="similarity">
    <text evidence="2">Belongs to the short-chain dehydrogenases/reductases (SDR) family.</text>
</comment>
<proteinExistence type="inferred from homology"/>
<dbReference type="PROSITE" id="PS00061">
    <property type="entry name" value="ADH_SHORT"/>
    <property type="match status" value="1"/>
</dbReference>
<protein>
    <submittedName>
        <fullName evidence="3">Retinol dehydrogenase 8</fullName>
    </submittedName>
</protein>
<dbReference type="InterPro" id="IPR020904">
    <property type="entry name" value="Sc_DH/Rdtase_CS"/>
</dbReference>
<evidence type="ECO:0000313" key="4">
    <source>
        <dbReference type="Proteomes" id="UP000078240"/>
    </source>
</evidence>
<comment type="caution">
    <text evidence="3">The sequence shown here is derived from an EMBL/GenBank/DDBJ whole genome shotgun (WGS) entry which is preliminary data.</text>
</comment>
<dbReference type="Proteomes" id="UP000078240">
    <property type="component" value="Unassembled WGS sequence"/>
</dbReference>
<dbReference type="PANTHER" id="PTHR43976">
    <property type="entry name" value="SHORT CHAIN DEHYDROGENASE"/>
    <property type="match status" value="1"/>
</dbReference>
<evidence type="ECO:0000256" key="2">
    <source>
        <dbReference type="RuleBase" id="RU000363"/>
    </source>
</evidence>
<dbReference type="SUPFAM" id="SSF51735">
    <property type="entry name" value="NAD(P)-binding Rossmann-fold domains"/>
    <property type="match status" value="1"/>
</dbReference>
<dbReference type="Gene3D" id="3.40.50.720">
    <property type="entry name" value="NAD(P)-binding Rossmann-like Domain"/>
    <property type="match status" value="1"/>
</dbReference>
<organism evidence="3 4">
    <name type="scientific">Purpureocillium lilacinum</name>
    <name type="common">Paecilomyces lilacinus</name>
    <dbReference type="NCBI Taxonomy" id="33203"/>
    <lineage>
        <taxon>Eukaryota</taxon>
        <taxon>Fungi</taxon>
        <taxon>Dikarya</taxon>
        <taxon>Ascomycota</taxon>
        <taxon>Pezizomycotina</taxon>
        <taxon>Sordariomycetes</taxon>
        <taxon>Hypocreomycetidae</taxon>
        <taxon>Hypocreales</taxon>
        <taxon>Ophiocordycipitaceae</taxon>
        <taxon>Purpureocillium</taxon>
    </lineage>
</organism>
<sequence length="298" mass="32395">MSSWDPPKLTFLITGCSSGFGLALTRLALAHSHTVIATARNPSALPPALVAEVESHASNGSRFLALDVDSPTRAAELIEQLECRDDCVAIDVLVNNAGWSVHGPAESFRDDEVRRQFETVFFGPYRLARAVVPHMRRRRRGMIVNIGSGAGVDGRESMAVYAAAKAALDGLMRVMAKELAPFNIRSLTVQLGGFDTNFTRALTRTAEPFPDDYAGSMVGKVLGSIEGANFQPDGDHRKAARAIYEVIVGEGVGRGKEAERVLPLGRDMGKMMDRVADATKHSMDTFRDVCDNVYLEKK</sequence>
<dbReference type="PRINTS" id="PR00081">
    <property type="entry name" value="GDHRDH"/>
</dbReference>
<reference evidence="3 4" key="1">
    <citation type="submission" date="2016-01" db="EMBL/GenBank/DDBJ databases">
        <title>Biosynthesis of antibiotic leucinostatins and their inhibition on Phytophthora in bio-control Purpureocillium lilacinum.</title>
        <authorList>
            <person name="Wang G."/>
            <person name="Liu Z."/>
            <person name="Lin R."/>
            <person name="Li E."/>
            <person name="Mao Z."/>
            <person name="Ling J."/>
            <person name="Yin W."/>
            <person name="Xie B."/>
        </authorList>
    </citation>
    <scope>NUCLEOTIDE SEQUENCE [LARGE SCALE GENOMIC DNA]</scope>
    <source>
        <strain evidence="3">PLBJ-1</strain>
    </source>
</reference>
<dbReference type="InterPro" id="IPR002347">
    <property type="entry name" value="SDR_fam"/>
</dbReference>
<dbReference type="InterPro" id="IPR036291">
    <property type="entry name" value="NAD(P)-bd_dom_sf"/>
</dbReference>
<gene>
    <name evidence="3" type="ORF">VFPBJ_08589</name>
</gene>
<dbReference type="AlphaFoldDB" id="A0A179GGH4"/>
<dbReference type="InterPro" id="IPR051911">
    <property type="entry name" value="SDR_oxidoreductase"/>
</dbReference>
<keyword evidence="1" id="KW-0521">NADP</keyword>
<dbReference type="PRINTS" id="PR00080">
    <property type="entry name" value="SDRFAMILY"/>
</dbReference>
<dbReference type="EMBL" id="LSBH01000007">
    <property type="protein sequence ID" value="OAQ76229.1"/>
    <property type="molecule type" value="Genomic_DNA"/>
</dbReference>
<dbReference type="PANTHER" id="PTHR43976:SF6">
    <property type="entry name" value="OXIDOREDUCTASE, PUTATIVE (AFU_ORTHOLOGUE AFUA_1G13950)-RELATED"/>
    <property type="match status" value="1"/>
</dbReference>
<name>A0A179GGH4_PURLI</name>